<evidence type="ECO:0000313" key="1">
    <source>
        <dbReference type="EMBL" id="JAH24799.1"/>
    </source>
</evidence>
<reference evidence="1" key="2">
    <citation type="journal article" date="2015" name="Fish Shellfish Immunol.">
        <title>Early steps in the European eel (Anguilla anguilla)-Vibrio vulnificus interaction in the gills: Role of the RtxA13 toxin.</title>
        <authorList>
            <person name="Callol A."/>
            <person name="Pajuelo D."/>
            <person name="Ebbesson L."/>
            <person name="Teles M."/>
            <person name="MacKenzie S."/>
            <person name="Amaro C."/>
        </authorList>
    </citation>
    <scope>NUCLEOTIDE SEQUENCE</scope>
</reference>
<protein>
    <submittedName>
        <fullName evidence="1">Uncharacterized protein</fullName>
    </submittedName>
</protein>
<name>A0A0E9R6T1_ANGAN</name>
<reference evidence="1" key="1">
    <citation type="submission" date="2014-11" db="EMBL/GenBank/DDBJ databases">
        <authorList>
            <person name="Amaro Gonzalez C."/>
        </authorList>
    </citation>
    <scope>NUCLEOTIDE SEQUENCE</scope>
</reference>
<dbReference type="AlphaFoldDB" id="A0A0E9R6T1"/>
<proteinExistence type="predicted"/>
<dbReference type="EMBL" id="GBXM01083778">
    <property type="protein sequence ID" value="JAH24799.1"/>
    <property type="molecule type" value="Transcribed_RNA"/>
</dbReference>
<accession>A0A0E9R6T1</accession>
<sequence length="59" mass="6616">MLLQCDEVACTSPLVCSDLFVFRCTYCALLSGSENLICTHVFRMVRRVPINGQQIGSYI</sequence>
<organism evidence="1">
    <name type="scientific">Anguilla anguilla</name>
    <name type="common">European freshwater eel</name>
    <name type="synonym">Muraena anguilla</name>
    <dbReference type="NCBI Taxonomy" id="7936"/>
    <lineage>
        <taxon>Eukaryota</taxon>
        <taxon>Metazoa</taxon>
        <taxon>Chordata</taxon>
        <taxon>Craniata</taxon>
        <taxon>Vertebrata</taxon>
        <taxon>Euteleostomi</taxon>
        <taxon>Actinopterygii</taxon>
        <taxon>Neopterygii</taxon>
        <taxon>Teleostei</taxon>
        <taxon>Anguilliformes</taxon>
        <taxon>Anguillidae</taxon>
        <taxon>Anguilla</taxon>
    </lineage>
</organism>